<accession>A0A4Y2D4D8</accession>
<comment type="caution">
    <text evidence="1">The sequence shown here is derived from an EMBL/GenBank/DDBJ whole genome shotgun (WGS) entry which is preliminary data.</text>
</comment>
<dbReference type="EMBL" id="BGPR01000296">
    <property type="protein sequence ID" value="GBM11169.1"/>
    <property type="molecule type" value="Genomic_DNA"/>
</dbReference>
<reference evidence="1 2" key="1">
    <citation type="journal article" date="2019" name="Sci. Rep.">
        <title>Orb-weaving spider Araneus ventricosus genome elucidates the spidroin gene catalogue.</title>
        <authorList>
            <person name="Kono N."/>
            <person name="Nakamura H."/>
            <person name="Ohtoshi R."/>
            <person name="Moran D.A.P."/>
            <person name="Shinohara A."/>
            <person name="Yoshida Y."/>
            <person name="Fujiwara M."/>
            <person name="Mori M."/>
            <person name="Tomita M."/>
            <person name="Arakawa K."/>
        </authorList>
    </citation>
    <scope>NUCLEOTIDE SEQUENCE [LARGE SCALE GENOMIC DNA]</scope>
</reference>
<dbReference type="Proteomes" id="UP000499080">
    <property type="component" value="Unassembled WGS sequence"/>
</dbReference>
<gene>
    <name evidence="1" type="ORF">AVEN_133906_1</name>
</gene>
<dbReference type="AlphaFoldDB" id="A0A4Y2D4D8"/>
<evidence type="ECO:0000313" key="2">
    <source>
        <dbReference type="Proteomes" id="UP000499080"/>
    </source>
</evidence>
<organism evidence="1 2">
    <name type="scientific">Araneus ventricosus</name>
    <name type="common">Orbweaver spider</name>
    <name type="synonym">Epeira ventricosa</name>
    <dbReference type="NCBI Taxonomy" id="182803"/>
    <lineage>
        <taxon>Eukaryota</taxon>
        <taxon>Metazoa</taxon>
        <taxon>Ecdysozoa</taxon>
        <taxon>Arthropoda</taxon>
        <taxon>Chelicerata</taxon>
        <taxon>Arachnida</taxon>
        <taxon>Araneae</taxon>
        <taxon>Araneomorphae</taxon>
        <taxon>Entelegynae</taxon>
        <taxon>Araneoidea</taxon>
        <taxon>Araneidae</taxon>
        <taxon>Araneus</taxon>
    </lineage>
</organism>
<proteinExistence type="predicted"/>
<name>A0A4Y2D4D8_ARAVE</name>
<protein>
    <submittedName>
        <fullName evidence="1">Uncharacterized protein</fullName>
    </submittedName>
</protein>
<evidence type="ECO:0000313" key="1">
    <source>
        <dbReference type="EMBL" id="GBM11169.1"/>
    </source>
</evidence>
<sequence>MFLYYCFSETTTSYNCIQLRPLAARQLRNKQCCKSFIDLSCRKSCADYFGTTGVDIHKEKRWIHLDCSDKDGSNFQFIHLGRSFTKAPKHITDRCEPLLLLLPPSKQDLRSASPPQRVILLLNERGFPTRGSYFSFMTECAKWKTNDLDFQTFRPELSGFHRIFALTKGFCFETGPNGVERCRRECRTLRCWFSMTLSQLGERSQRSGN</sequence>
<keyword evidence="2" id="KW-1185">Reference proteome</keyword>